<dbReference type="GO" id="GO:0006355">
    <property type="term" value="P:regulation of DNA-templated transcription"/>
    <property type="evidence" value="ECO:0007669"/>
    <property type="project" value="InterPro"/>
</dbReference>
<dbReference type="SUPFAM" id="SSF47598">
    <property type="entry name" value="Ribbon-helix-helix"/>
    <property type="match status" value="1"/>
</dbReference>
<dbReference type="AlphaFoldDB" id="A0A510DU43"/>
<proteinExistence type="predicted"/>
<dbReference type="Pfam" id="PF07878">
    <property type="entry name" value="RHH_5"/>
    <property type="match status" value="1"/>
</dbReference>
<dbReference type="Proteomes" id="UP000322983">
    <property type="component" value="Chromosome"/>
</dbReference>
<gene>
    <name evidence="2" type="ORF">IC006_0843</name>
</gene>
<dbReference type="InterPro" id="IPR012869">
    <property type="entry name" value="RHH_5"/>
</dbReference>
<dbReference type="Gene3D" id="1.10.1220.10">
    <property type="entry name" value="Met repressor-like"/>
    <property type="match status" value="1"/>
</dbReference>
<reference evidence="2 3" key="1">
    <citation type="journal article" date="2020" name="Int. J. Syst. Evol. Microbiol.">
        <title>Sulfuracidifex tepidarius gen. nov., sp. nov. and transfer of Sulfolobus metallicus Huber and Stetter 1992 to the genus Sulfuracidifex as Sulfuracidifex metallicus comb. nov.</title>
        <authorList>
            <person name="Itoh T."/>
            <person name="Miura T."/>
            <person name="Sakai H.D."/>
            <person name="Kato S."/>
            <person name="Ohkuma M."/>
            <person name="Takashina T."/>
        </authorList>
    </citation>
    <scope>NUCLEOTIDE SEQUENCE [LARGE SCALE GENOMIC DNA]</scope>
    <source>
        <strain evidence="2 3">IC-006</strain>
    </source>
</reference>
<protein>
    <recommendedName>
        <fullName evidence="1">CopG-like ribbon-helix-helix domain-containing protein</fullName>
    </recommendedName>
</protein>
<evidence type="ECO:0000259" key="1">
    <source>
        <dbReference type="Pfam" id="PF07878"/>
    </source>
</evidence>
<evidence type="ECO:0000313" key="3">
    <source>
        <dbReference type="Proteomes" id="UP000322983"/>
    </source>
</evidence>
<accession>A0A510DU43</accession>
<organism evidence="2 3">
    <name type="scientific">Sulfuracidifex tepidarius</name>
    <dbReference type="NCBI Taxonomy" id="1294262"/>
    <lineage>
        <taxon>Archaea</taxon>
        <taxon>Thermoproteota</taxon>
        <taxon>Thermoprotei</taxon>
        <taxon>Sulfolobales</taxon>
        <taxon>Sulfolobaceae</taxon>
        <taxon>Sulfuracidifex</taxon>
    </lineage>
</organism>
<dbReference type="STRING" id="1294262.GCA_001316085_01580"/>
<evidence type="ECO:0000313" key="2">
    <source>
        <dbReference type="EMBL" id="BBG23558.1"/>
    </source>
</evidence>
<sequence>MFYHMVVGKDTSRIVVYLPKDIADNLEKEAEEKGLSLSAYIRMLILDYTKQKQNAMKNNTE</sequence>
<feature type="domain" description="CopG-like ribbon-helix-helix" evidence="1">
    <location>
        <begin position="12"/>
        <end position="50"/>
    </location>
</feature>
<dbReference type="KEGG" id="step:IC006_0843"/>
<dbReference type="EMBL" id="AP018929">
    <property type="protein sequence ID" value="BBG23558.1"/>
    <property type="molecule type" value="Genomic_DNA"/>
</dbReference>
<keyword evidence="3" id="KW-1185">Reference proteome</keyword>
<name>A0A510DU43_9CREN</name>
<dbReference type="InterPro" id="IPR013321">
    <property type="entry name" value="Arc_rbn_hlx_hlx"/>
</dbReference>
<dbReference type="CDD" id="cd21631">
    <property type="entry name" value="RHH_CopG_NikR-like"/>
    <property type="match status" value="1"/>
</dbReference>
<dbReference type="InterPro" id="IPR010985">
    <property type="entry name" value="Ribbon_hlx_hlx"/>
</dbReference>